<keyword evidence="5" id="KW-1185">Reference proteome</keyword>
<dbReference type="AlphaFoldDB" id="E3J690"/>
<evidence type="ECO:0000259" key="3">
    <source>
        <dbReference type="Pfam" id="PF01243"/>
    </source>
</evidence>
<dbReference type="RefSeq" id="WP_013422637.1">
    <property type="nucleotide sequence ID" value="NC_014666.1"/>
</dbReference>
<dbReference type="Gene3D" id="2.30.110.10">
    <property type="entry name" value="Electron Transport, Fmn-binding Protein, Chain A"/>
    <property type="match status" value="1"/>
</dbReference>
<dbReference type="GO" id="GO:0070967">
    <property type="term" value="F:coenzyme F420 binding"/>
    <property type="evidence" value="ECO:0007669"/>
    <property type="project" value="TreeGrafter"/>
</dbReference>
<feature type="domain" description="Pyridoxamine 5'-phosphate oxidase N-terminal" evidence="3">
    <location>
        <begin position="30"/>
        <end position="158"/>
    </location>
</feature>
<evidence type="ECO:0000313" key="5">
    <source>
        <dbReference type="Proteomes" id="UP000002484"/>
    </source>
</evidence>
<keyword evidence="1" id="KW-0560">Oxidoreductase</keyword>
<dbReference type="SUPFAM" id="SSF50475">
    <property type="entry name" value="FMN-binding split barrel"/>
    <property type="match status" value="1"/>
</dbReference>
<feature type="region of interest" description="Disordered" evidence="2">
    <location>
        <begin position="1"/>
        <end position="23"/>
    </location>
</feature>
<proteinExistence type="predicted"/>
<dbReference type="InterPro" id="IPR011576">
    <property type="entry name" value="Pyridox_Oxase_N"/>
</dbReference>
<sequence>MSAEPASSDHGYATPLREQRRGRRIAMTPQERDGFLAEERTCRVSTVGADGAPHISALWFVWDGTALWLNSIVKSQRWTDLTRDPRASVIVDAGHGFGDLRGVELIGQAEIVGEVPRTGAPEAAALLTEPERLFGEKYSNGTFHYDGRHAWLKLTPIKIVSWDFRKTGL</sequence>
<dbReference type="Proteomes" id="UP000002484">
    <property type="component" value="Chromosome"/>
</dbReference>
<dbReference type="InParanoid" id="E3J690"/>
<dbReference type="PANTHER" id="PTHR35176:SF6">
    <property type="entry name" value="HEME OXYGENASE HI_0854-RELATED"/>
    <property type="match status" value="1"/>
</dbReference>
<dbReference type="InterPro" id="IPR012349">
    <property type="entry name" value="Split_barrel_FMN-bd"/>
</dbReference>
<gene>
    <name evidence="4" type="ordered locus">FraEuI1c_1453</name>
</gene>
<dbReference type="EMBL" id="CP002299">
    <property type="protein sequence ID" value="ADP79517.1"/>
    <property type="molecule type" value="Genomic_DNA"/>
</dbReference>
<protein>
    <submittedName>
        <fullName evidence="4">Pyridoxamine 5'-phosphate oxidase-related FMN-binding protein</fullName>
    </submittedName>
</protein>
<name>E3J690_PSEI1</name>
<dbReference type="GO" id="GO:0016627">
    <property type="term" value="F:oxidoreductase activity, acting on the CH-CH group of donors"/>
    <property type="evidence" value="ECO:0007669"/>
    <property type="project" value="TreeGrafter"/>
</dbReference>
<dbReference type="InterPro" id="IPR052019">
    <property type="entry name" value="F420H2_bilvrd_red/Heme_oxyg"/>
</dbReference>
<evidence type="ECO:0000256" key="1">
    <source>
        <dbReference type="ARBA" id="ARBA00023002"/>
    </source>
</evidence>
<dbReference type="STRING" id="298654.FraEuI1c_1453"/>
<dbReference type="PANTHER" id="PTHR35176">
    <property type="entry name" value="HEME OXYGENASE HI_0854-RELATED"/>
    <property type="match status" value="1"/>
</dbReference>
<dbReference type="KEGG" id="fri:FraEuI1c_1453"/>
<accession>E3J690</accession>
<dbReference type="Pfam" id="PF01243">
    <property type="entry name" value="PNPOx_N"/>
    <property type="match status" value="1"/>
</dbReference>
<organism evidence="4 5">
    <name type="scientific">Pseudofrankia inefficax (strain DSM 45817 / CECT 9037 / DDB 130130 / EuI1c)</name>
    <name type="common">Frankia inefficax</name>
    <dbReference type="NCBI Taxonomy" id="298654"/>
    <lineage>
        <taxon>Bacteria</taxon>
        <taxon>Bacillati</taxon>
        <taxon>Actinomycetota</taxon>
        <taxon>Actinomycetes</taxon>
        <taxon>Frankiales</taxon>
        <taxon>Frankiaceae</taxon>
        <taxon>Pseudofrankia</taxon>
    </lineage>
</organism>
<dbReference type="GO" id="GO:0005829">
    <property type="term" value="C:cytosol"/>
    <property type="evidence" value="ECO:0007669"/>
    <property type="project" value="TreeGrafter"/>
</dbReference>
<evidence type="ECO:0000313" key="4">
    <source>
        <dbReference type="EMBL" id="ADP79517.1"/>
    </source>
</evidence>
<dbReference type="HOGENOM" id="CLU_123922_5_0_11"/>
<dbReference type="eggNOG" id="COG3467">
    <property type="taxonomic scope" value="Bacteria"/>
</dbReference>
<evidence type="ECO:0000256" key="2">
    <source>
        <dbReference type="SAM" id="MobiDB-lite"/>
    </source>
</evidence>
<reference evidence="4 5" key="1">
    <citation type="submission" date="2010-10" db="EMBL/GenBank/DDBJ databases">
        <title>Complete sequence of Frankia sp. EuI1c.</title>
        <authorList>
            <consortium name="US DOE Joint Genome Institute"/>
            <person name="Lucas S."/>
            <person name="Copeland A."/>
            <person name="Lapidus A."/>
            <person name="Cheng J.-F."/>
            <person name="Bruce D."/>
            <person name="Goodwin L."/>
            <person name="Pitluck S."/>
            <person name="Chertkov O."/>
            <person name="Detter J.C."/>
            <person name="Han C."/>
            <person name="Tapia R."/>
            <person name="Land M."/>
            <person name="Hauser L."/>
            <person name="Jeffries C."/>
            <person name="Kyrpides N."/>
            <person name="Ivanova N."/>
            <person name="Mikhailova N."/>
            <person name="Beauchemin N."/>
            <person name="Sen A."/>
            <person name="Sur S.A."/>
            <person name="Gtari M."/>
            <person name="Wall L."/>
            <person name="Tisa L."/>
            <person name="Woyke T."/>
        </authorList>
    </citation>
    <scope>NUCLEOTIDE SEQUENCE [LARGE SCALE GENOMIC DNA]</scope>
    <source>
        <strain evidence="5">DSM 45817 / CECT 9037 / EuI1c</strain>
    </source>
</reference>